<keyword evidence="1" id="KW-1133">Transmembrane helix</keyword>
<reference evidence="2" key="1">
    <citation type="submission" date="2020-05" db="UniProtKB">
        <authorList>
            <consortium name="EnsemblMetazoa"/>
        </authorList>
    </citation>
    <scope>IDENTIFICATION</scope>
    <source>
        <strain evidence="2">Yale</strain>
    </source>
</reference>
<dbReference type="Proteomes" id="UP000092444">
    <property type="component" value="Unassembled WGS sequence"/>
</dbReference>
<sequence length="81" mass="9602">MIYGRVVKVFTSGRCKFYKVKHGQSNLVHLLVFDFLVYLILCGIFLRRCLYHSLHLGYMFPRHVGLHRYFTAVHTISTLLR</sequence>
<feature type="transmembrane region" description="Helical" evidence="1">
    <location>
        <begin position="27"/>
        <end position="46"/>
    </location>
</feature>
<evidence type="ECO:0000256" key="1">
    <source>
        <dbReference type="SAM" id="Phobius"/>
    </source>
</evidence>
<proteinExistence type="predicted"/>
<evidence type="ECO:0000313" key="3">
    <source>
        <dbReference type="Proteomes" id="UP000092444"/>
    </source>
</evidence>
<keyword evidence="1" id="KW-0472">Membrane</keyword>
<dbReference type="AlphaFoldDB" id="A0A1B0FEW1"/>
<dbReference type="EnsemblMetazoa" id="GMOY002153-RA">
    <property type="protein sequence ID" value="GMOY002153-PA"/>
    <property type="gene ID" value="GMOY002153"/>
</dbReference>
<accession>A0A1B0FEW1</accession>
<keyword evidence="3" id="KW-1185">Reference proteome</keyword>
<organism evidence="2 3">
    <name type="scientific">Glossina morsitans morsitans</name>
    <name type="common">Savannah tsetse fly</name>
    <dbReference type="NCBI Taxonomy" id="37546"/>
    <lineage>
        <taxon>Eukaryota</taxon>
        <taxon>Metazoa</taxon>
        <taxon>Ecdysozoa</taxon>
        <taxon>Arthropoda</taxon>
        <taxon>Hexapoda</taxon>
        <taxon>Insecta</taxon>
        <taxon>Pterygota</taxon>
        <taxon>Neoptera</taxon>
        <taxon>Endopterygota</taxon>
        <taxon>Diptera</taxon>
        <taxon>Brachycera</taxon>
        <taxon>Muscomorpha</taxon>
        <taxon>Hippoboscoidea</taxon>
        <taxon>Glossinidae</taxon>
        <taxon>Glossina</taxon>
    </lineage>
</organism>
<protein>
    <submittedName>
        <fullName evidence="2">Uncharacterized protein</fullName>
    </submittedName>
</protein>
<dbReference type="EMBL" id="CCAG010011328">
    <property type="status" value="NOT_ANNOTATED_CDS"/>
    <property type="molecule type" value="Genomic_DNA"/>
</dbReference>
<keyword evidence="1" id="KW-0812">Transmembrane</keyword>
<evidence type="ECO:0000313" key="2">
    <source>
        <dbReference type="EnsemblMetazoa" id="GMOY002153-PA"/>
    </source>
</evidence>
<name>A0A1B0FEW1_GLOMM</name>